<evidence type="ECO:0000313" key="1">
    <source>
        <dbReference type="EMBL" id="NJP01970.1"/>
    </source>
</evidence>
<sequence>MTLRPALLPLALLFLPALTLADGMLMPGWASIADQALADIRTATLQMHPGDGGTPADPRPEDTAWPAIEAYLAARGGSAEPHTDALVANVWRQHMGGSAGKENGADTVARAFTVGNATSQLAHAIAGGPPGAAAYGAWWAYQQPNTTPTQALRVGLLAAAGLWDTQRTTGAPGQLMQSATLAAALGGLAMAAAGSDEQALRSVFFDTGSAVLLRDTNGTTCLSATFKCQRPLASAAILQGAQLKGWTVAKLDPVQAYDGMVPPGTGSSVTAVPRPVGSLPLSDGWTLGWHLTDPVQPGVLYPKVVLTQNTAEVPVPVVAPAAAPTPVVAPLHVKGAGVRCEKHGDVRRVWVIGGDSPRSVCRTMYQVDKTTSVLWNARQKPQVCQEKAQAQVAREQAKGFACTRAD</sequence>
<evidence type="ECO:0000313" key="2">
    <source>
        <dbReference type="Proteomes" id="UP000746535"/>
    </source>
</evidence>
<dbReference type="RefSeq" id="WP_168084545.1">
    <property type="nucleotide sequence ID" value="NZ_JAAVJI010000008.1"/>
</dbReference>
<dbReference type="EMBL" id="JAAVJI010000008">
    <property type="protein sequence ID" value="NJP01970.1"/>
    <property type="molecule type" value="Genomic_DNA"/>
</dbReference>
<dbReference type="Proteomes" id="UP000746535">
    <property type="component" value="Unassembled WGS sequence"/>
</dbReference>
<reference evidence="1 2" key="1">
    <citation type="submission" date="2020-03" db="EMBL/GenBank/DDBJ databases">
        <authorList>
            <person name="Wang L."/>
            <person name="He N."/>
            <person name="Li Y."/>
            <person name="Fang Y."/>
            <person name="Zhang F."/>
        </authorList>
    </citation>
    <scope>NUCLEOTIDE SEQUENCE [LARGE SCALE GENOMIC DNA]</scope>
    <source>
        <strain evidence="2">hsmgli-8</strain>
    </source>
</reference>
<comment type="caution">
    <text evidence="1">The sequence shown here is derived from an EMBL/GenBank/DDBJ whole genome shotgun (WGS) entry which is preliminary data.</text>
</comment>
<protein>
    <submittedName>
        <fullName evidence="1">Uncharacterized protein</fullName>
    </submittedName>
</protein>
<organism evidence="1 2">
    <name type="scientific">Pseudomonas quercus</name>
    <dbReference type="NCBI Taxonomy" id="2722792"/>
    <lineage>
        <taxon>Bacteria</taxon>
        <taxon>Pseudomonadati</taxon>
        <taxon>Pseudomonadota</taxon>
        <taxon>Gammaproteobacteria</taxon>
        <taxon>Pseudomonadales</taxon>
        <taxon>Pseudomonadaceae</taxon>
        <taxon>Pseudomonas</taxon>
    </lineage>
</organism>
<proteinExistence type="predicted"/>
<name>A0ABX0YF36_9PSED</name>
<accession>A0ABX0YF36</accession>
<keyword evidence="2" id="KW-1185">Reference proteome</keyword>
<gene>
    <name evidence="1" type="ORF">HBH25_14055</name>
</gene>